<protein>
    <submittedName>
        <fullName evidence="4">Nucleoside-diphosphate-sugar epimerase</fullName>
    </submittedName>
</protein>
<dbReference type="InterPro" id="IPR001509">
    <property type="entry name" value="Epimerase_deHydtase"/>
</dbReference>
<comment type="similarity">
    <text evidence="2">Belongs to the NAD(P)-dependent epimerase/dehydratase family.</text>
</comment>
<dbReference type="AlphaFoldDB" id="A0A2U0THE8"/>
<dbReference type="Proteomes" id="UP000245909">
    <property type="component" value="Unassembled WGS sequence"/>
</dbReference>
<dbReference type="InterPro" id="IPR036291">
    <property type="entry name" value="NAD(P)-bd_dom_sf"/>
</dbReference>
<dbReference type="EMBL" id="QENU01000001">
    <property type="protein sequence ID" value="PVX42958.1"/>
    <property type="molecule type" value="Genomic_DNA"/>
</dbReference>
<comment type="pathway">
    <text evidence="1">Bacterial outer membrane biogenesis; LPS O-antigen biosynthesis.</text>
</comment>
<evidence type="ECO:0000259" key="3">
    <source>
        <dbReference type="Pfam" id="PF01370"/>
    </source>
</evidence>
<dbReference type="RefSeq" id="WP_116631055.1">
    <property type="nucleotide sequence ID" value="NZ_QENU01000001.1"/>
</dbReference>
<evidence type="ECO:0000256" key="2">
    <source>
        <dbReference type="ARBA" id="ARBA00007637"/>
    </source>
</evidence>
<feature type="domain" description="NAD-dependent epimerase/dehydratase" evidence="3">
    <location>
        <begin position="28"/>
        <end position="272"/>
    </location>
</feature>
<evidence type="ECO:0000313" key="5">
    <source>
        <dbReference type="Proteomes" id="UP000245909"/>
    </source>
</evidence>
<name>A0A2U0THE8_9PAST</name>
<accession>A0A2U0THE8</accession>
<evidence type="ECO:0000313" key="4">
    <source>
        <dbReference type="EMBL" id="PVX42958.1"/>
    </source>
</evidence>
<comment type="caution">
    <text evidence="4">The sequence shown here is derived from an EMBL/GenBank/DDBJ whole genome shotgun (WGS) entry which is preliminary data.</text>
</comment>
<sequence>MKDLILEEDLTFILNKVFKQGKFNHSTILVTGATGLIGSLVVKSILYANQILNSQITILASVRNLEKAKEIFADFSDKNLMFITDSLLLPLSIEQSVDFIVHTASITASKEMISNPTAVLLTAFESTKNLLNYMKENPRCKMVYISSMEYYGQVTAEDCVNVTEDKLGYIDLSKPRSCYPESKRVCEALCNAYATQYNLNVCSARLAQTFGAGVSYSDNRVFAQFAKSALNNNDIILHTTGQSEGNYCYTADAVYGIFLLLQKGKKGQCYNVSHSHSTILNMAKLVAEKIGNNKIKAEVCIPKNLDSLGYAPDVKLKLNSDKLKTLGWQPEIDLENMFKRMIRSWELQG</sequence>
<dbReference type="SUPFAM" id="SSF51735">
    <property type="entry name" value="NAD(P)-binding Rossmann-fold domains"/>
    <property type="match status" value="1"/>
</dbReference>
<evidence type="ECO:0000256" key="1">
    <source>
        <dbReference type="ARBA" id="ARBA00005125"/>
    </source>
</evidence>
<gene>
    <name evidence="4" type="ORF">C8D76_101297</name>
</gene>
<keyword evidence="5" id="KW-1185">Reference proteome</keyword>
<dbReference type="OrthoDB" id="9803010at2"/>
<proteinExistence type="inferred from homology"/>
<dbReference type="Pfam" id="PF01370">
    <property type="entry name" value="Epimerase"/>
    <property type="match status" value="1"/>
</dbReference>
<reference evidence="4 5" key="1">
    <citation type="submission" date="2018-05" db="EMBL/GenBank/DDBJ databases">
        <title>Genomic Encyclopedia of Type Strains, Phase IV (KMG-IV): sequencing the most valuable type-strain genomes for metagenomic binning, comparative biology and taxonomic classification.</title>
        <authorList>
            <person name="Goeker M."/>
        </authorList>
    </citation>
    <scope>NUCLEOTIDE SEQUENCE [LARGE SCALE GENOMIC DNA]</scope>
    <source>
        <strain evidence="4 5">DSM 22999</strain>
    </source>
</reference>
<dbReference type="PANTHER" id="PTHR43000">
    <property type="entry name" value="DTDP-D-GLUCOSE 4,6-DEHYDRATASE-RELATED"/>
    <property type="match status" value="1"/>
</dbReference>
<dbReference type="Gene3D" id="3.40.50.720">
    <property type="entry name" value="NAD(P)-binding Rossmann-like Domain"/>
    <property type="match status" value="1"/>
</dbReference>
<organism evidence="4 5">
    <name type="scientific">Alitibacter langaaensis DSM 22999</name>
    <dbReference type="NCBI Taxonomy" id="1122935"/>
    <lineage>
        <taxon>Bacteria</taxon>
        <taxon>Pseudomonadati</taxon>
        <taxon>Pseudomonadota</taxon>
        <taxon>Gammaproteobacteria</taxon>
        <taxon>Pasteurellales</taxon>
        <taxon>Pasteurellaceae</taxon>
        <taxon>Alitibacter</taxon>
    </lineage>
</organism>